<evidence type="ECO:0000259" key="3">
    <source>
        <dbReference type="PROSITE" id="PS51371"/>
    </source>
</evidence>
<dbReference type="InterPro" id="IPR000644">
    <property type="entry name" value="CBS_dom"/>
</dbReference>
<dbReference type="RefSeq" id="WP_377241442.1">
    <property type="nucleotide sequence ID" value="NZ_JBHLXP010000001.1"/>
</dbReference>
<sequence>MSIDVIMSRKVVVTHTEATLASLRGIFTEAHYQHVPVVDSMQRVVGIVSVKDFYKAMSPVVDSASEHTAELFAQGRKVRSIMTSPVVCIGPDTSVIQAATLLIERNISCLLVTNQQHKLLGIVSWKDIMRLVVQRQQSRRRQQEEEE</sequence>
<keyword evidence="5" id="KW-1185">Reference proteome</keyword>
<evidence type="ECO:0000313" key="4">
    <source>
        <dbReference type="EMBL" id="MFC0047828.1"/>
    </source>
</evidence>
<dbReference type="SMART" id="SM00116">
    <property type="entry name" value="CBS"/>
    <property type="match status" value="2"/>
</dbReference>
<dbReference type="SUPFAM" id="SSF54631">
    <property type="entry name" value="CBS-domain pair"/>
    <property type="match status" value="1"/>
</dbReference>
<proteinExistence type="predicted"/>
<dbReference type="Gene3D" id="3.10.580.10">
    <property type="entry name" value="CBS-domain"/>
    <property type="match status" value="1"/>
</dbReference>
<dbReference type="InterPro" id="IPR051257">
    <property type="entry name" value="Diverse_CBS-Domain"/>
</dbReference>
<feature type="domain" description="CBS" evidence="3">
    <location>
        <begin position="7"/>
        <end position="66"/>
    </location>
</feature>
<dbReference type="PANTHER" id="PTHR43080">
    <property type="entry name" value="CBS DOMAIN-CONTAINING PROTEIN CBSX3, MITOCHONDRIAL"/>
    <property type="match status" value="1"/>
</dbReference>
<dbReference type="PANTHER" id="PTHR43080:SF2">
    <property type="entry name" value="CBS DOMAIN-CONTAINING PROTEIN"/>
    <property type="match status" value="1"/>
</dbReference>
<comment type="caution">
    <text evidence="4">The sequence shown here is derived from an EMBL/GenBank/DDBJ whole genome shotgun (WGS) entry which is preliminary data.</text>
</comment>
<organism evidence="4 5">
    <name type="scientific">Rheinheimera tilapiae</name>
    <dbReference type="NCBI Taxonomy" id="875043"/>
    <lineage>
        <taxon>Bacteria</taxon>
        <taxon>Pseudomonadati</taxon>
        <taxon>Pseudomonadota</taxon>
        <taxon>Gammaproteobacteria</taxon>
        <taxon>Chromatiales</taxon>
        <taxon>Chromatiaceae</taxon>
        <taxon>Rheinheimera</taxon>
    </lineage>
</organism>
<dbReference type="Proteomes" id="UP001589813">
    <property type="component" value="Unassembled WGS sequence"/>
</dbReference>
<evidence type="ECO:0000256" key="2">
    <source>
        <dbReference type="PROSITE-ProRule" id="PRU00703"/>
    </source>
</evidence>
<dbReference type="EMBL" id="JBHLXP010000001">
    <property type="protein sequence ID" value="MFC0047828.1"/>
    <property type="molecule type" value="Genomic_DNA"/>
</dbReference>
<evidence type="ECO:0000256" key="1">
    <source>
        <dbReference type="ARBA" id="ARBA00023122"/>
    </source>
</evidence>
<dbReference type="Pfam" id="PF00571">
    <property type="entry name" value="CBS"/>
    <property type="match status" value="2"/>
</dbReference>
<reference evidence="4 5" key="1">
    <citation type="submission" date="2024-09" db="EMBL/GenBank/DDBJ databases">
        <authorList>
            <person name="Sun Q."/>
            <person name="Mori K."/>
        </authorList>
    </citation>
    <scope>NUCLEOTIDE SEQUENCE [LARGE SCALE GENOMIC DNA]</scope>
    <source>
        <strain evidence="4 5">KCTC 23315</strain>
    </source>
</reference>
<gene>
    <name evidence="4" type="ORF">ACFFJP_05970</name>
</gene>
<dbReference type="PROSITE" id="PS51371">
    <property type="entry name" value="CBS"/>
    <property type="match status" value="2"/>
</dbReference>
<dbReference type="InterPro" id="IPR046342">
    <property type="entry name" value="CBS_dom_sf"/>
</dbReference>
<feature type="domain" description="CBS" evidence="3">
    <location>
        <begin position="82"/>
        <end position="138"/>
    </location>
</feature>
<name>A0ABV6BE86_9GAMM</name>
<protein>
    <submittedName>
        <fullName evidence="4">CBS domain-containing protein</fullName>
    </submittedName>
</protein>
<keyword evidence="1 2" id="KW-0129">CBS domain</keyword>
<accession>A0ABV6BE86</accession>
<evidence type="ECO:0000313" key="5">
    <source>
        <dbReference type="Proteomes" id="UP001589813"/>
    </source>
</evidence>